<accession>A0A411ZKV3</accession>
<evidence type="ECO:0000256" key="1">
    <source>
        <dbReference type="SAM" id="Coils"/>
    </source>
</evidence>
<keyword evidence="1" id="KW-0175">Coiled coil</keyword>
<sequence length="147" mass="17254">MSIQKLTKMERKYRILQQEQNAILKRMQEEKRNAKKRLESERYNYIIQVVKRLKLPIDNPAIIIGALVEAKDVIENNNVTKIDEYIEKYSLFIKETEQIDIEDIEKNIENEISSSSLKTVAEDKEEYVKAEAVVEDKDEYVDTLEGA</sequence>
<dbReference type="EMBL" id="QRST01000022">
    <property type="protein sequence ID" value="RGQ03442.1"/>
    <property type="molecule type" value="Genomic_DNA"/>
</dbReference>
<protein>
    <recommendedName>
        <fullName evidence="4">DUF3847 domain-containing protein</fullName>
    </recommendedName>
</protein>
<dbReference type="AlphaFoldDB" id="A0A411ZKV3"/>
<dbReference type="RefSeq" id="WP_117898789.1">
    <property type="nucleotide sequence ID" value="NZ_QRST01000022.1"/>
</dbReference>
<name>A0A411ZKV3_9FIRM</name>
<feature type="coiled-coil region" evidence="1">
    <location>
        <begin position="6"/>
        <end position="44"/>
    </location>
</feature>
<reference evidence="2 3" key="1">
    <citation type="submission" date="2018-08" db="EMBL/GenBank/DDBJ databases">
        <title>A genome reference for cultivated species of the human gut microbiota.</title>
        <authorList>
            <person name="Zou Y."/>
            <person name="Xue W."/>
            <person name="Luo G."/>
        </authorList>
    </citation>
    <scope>NUCLEOTIDE SEQUENCE [LARGE SCALE GENOMIC DNA]</scope>
    <source>
        <strain evidence="2 3">AF29-2</strain>
    </source>
</reference>
<evidence type="ECO:0000313" key="2">
    <source>
        <dbReference type="EMBL" id="RGQ03442.1"/>
    </source>
</evidence>
<comment type="caution">
    <text evidence="2">The sequence shown here is derived from an EMBL/GenBank/DDBJ whole genome shotgun (WGS) entry which is preliminary data.</text>
</comment>
<evidence type="ECO:0008006" key="4">
    <source>
        <dbReference type="Google" id="ProtNLM"/>
    </source>
</evidence>
<gene>
    <name evidence="2" type="ORF">DWZ11_09520</name>
</gene>
<proteinExistence type="predicted"/>
<dbReference type="Proteomes" id="UP000284662">
    <property type="component" value="Unassembled WGS sequence"/>
</dbReference>
<organism evidence="2 3">
    <name type="scientific">Megamonas rupellensis</name>
    <dbReference type="NCBI Taxonomy" id="491921"/>
    <lineage>
        <taxon>Bacteria</taxon>
        <taxon>Bacillati</taxon>
        <taxon>Bacillota</taxon>
        <taxon>Negativicutes</taxon>
        <taxon>Selenomonadales</taxon>
        <taxon>Selenomonadaceae</taxon>
        <taxon>Megamonas</taxon>
    </lineage>
</organism>
<evidence type="ECO:0000313" key="3">
    <source>
        <dbReference type="Proteomes" id="UP000284662"/>
    </source>
</evidence>